<sequence>MLELHFWLAACKMVGLMPVERRSGTQQLLAISLGVGAVLVAIGIAWGMLALAGGNETATQLRLGDDVFDAGNAVRLSKQINTQGPLLFSDVSGRGQQRPIAVNHFGKDPALRWVAFDAAAPDAEENCFLVWSAKRELFEERSAVSGAQREQGQICRDITFQANGEGLDQYAWKVDKEGNLTIDLRPDDKISSNGGG</sequence>
<evidence type="ECO:0000313" key="2">
    <source>
        <dbReference type="EMBL" id="CAB4731230.1"/>
    </source>
</evidence>
<accession>A0A6J6S8E8</accession>
<protein>
    <submittedName>
        <fullName evidence="2">Unannotated protein</fullName>
    </submittedName>
</protein>
<dbReference type="AlphaFoldDB" id="A0A6J6S8E8"/>
<feature type="transmembrane region" description="Helical" evidence="1">
    <location>
        <begin position="28"/>
        <end position="52"/>
    </location>
</feature>
<evidence type="ECO:0000256" key="1">
    <source>
        <dbReference type="SAM" id="Phobius"/>
    </source>
</evidence>
<name>A0A6J6S8E8_9ZZZZ</name>
<keyword evidence="1" id="KW-0812">Transmembrane</keyword>
<dbReference type="EMBL" id="CAEZYU010000009">
    <property type="protein sequence ID" value="CAB4731230.1"/>
    <property type="molecule type" value="Genomic_DNA"/>
</dbReference>
<keyword evidence="1" id="KW-1133">Transmembrane helix</keyword>
<keyword evidence="1" id="KW-0472">Membrane</keyword>
<reference evidence="2" key="1">
    <citation type="submission" date="2020-05" db="EMBL/GenBank/DDBJ databases">
        <authorList>
            <person name="Chiriac C."/>
            <person name="Salcher M."/>
            <person name="Ghai R."/>
            <person name="Kavagutti S V."/>
        </authorList>
    </citation>
    <scope>NUCLEOTIDE SEQUENCE</scope>
</reference>
<gene>
    <name evidence="2" type="ORF">UFOPK2766_00329</name>
</gene>
<proteinExistence type="predicted"/>
<organism evidence="2">
    <name type="scientific">freshwater metagenome</name>
    <dbReference type="NCBI Taxonomy" id="449393"/>
    <lineage>
        <taxon>unclassified sequences</taxon>
        <taxon>metagenomes</taxon>
        <taxon>ecological metagenomes</taxon>
    </lineage>
</organism>